<sequence>MLSAKGLKNWNLAREEVEALAKGIQGAGHSEESSLDVKPEVGEFKSTTASVIEQWKEFEKTLGPFTDEGPVLPSDSGFQDSAESTDPSLESWVSPDLEEEMEVESDWTIHKGQLVGTYSEIERNIIYREMNVMLGFAGGYLTIPKDMDGYILTLPTPDKLERMRGEDLRHGPLNTGSKNNPSKGIQPKPRLTKKTADPKPKPAEPKPQPSAPKPKRAPTTEPSKPNVTPEAPPVRQVETDDNFDIVENIWDYGIIGFDSSQRQAKFYPLKMGWDIGSWRSAAKEIDPYAPPNQFFELMIRKSQKRNIFRRKYPNLNFSF</sequence>
<feature type="compositionally biased region" description="Polar residues" evidence="1">
    <location>
        <begin position="76"/>
        <end position="88"/>
    </location>
</feature>
<feature type="region of interest" description="Disordered" evidence="1">
    <location>
        <begin position="63"/>
        <end position="90"/>
    </location>
</feature>
<evidence type="ECO:0000313" key="2">
    <source>
        <dbReference type="EMBL" id="AUI10897.1"/>
    </source>
</evidence>
<dbReference type="EMBL" id="MF112218">
    <property type="protein sequence ID" value="AUI10897.1"/>
    <property type="molecule type" value="Viral_cRNA"/>
</dbReference>
<proteinExistence type="predicted"/>
<protein>
    <submittedName>
        <fullName evidence="2">Phosphoprotein</fullName>
    </submittedName>
</protein>
<feature type="compositionally biased region" description="Basic and acidic residues" evidence="1">
    <location>
        <begin position="194"/>
        <end position="204"/>
    </location>
</feature>
<reference evidence="2" key="1">
    <citation type="journal article" date="2017" name="Dis. Aquat. Organ.">
        <title>Molecular investigations of outbreaks of Perch perhabdovirus infections in pike-perch.</title>
        <authorList>
            <person name="Bigarre L."/>
            <person name="Plassiart G."/>
            <person name="de Boisseson C."/>
            <person name="Pallandre L."/>
            <person name="Pozet F."/>
            <person name="Ledore Y."/>
            <person name="Fontaine P."/>
            <person name="Lieffrig F."/>
        </authorList>
    </citation>
    <scope>NUCLEOTIDE SEQUENCE</scope>
    <source>
        <strain evidence="2">16/065</strain>
    </source>
</reference>
<evidence type="ECO:0000256" key="1">
    <source>
        <dbReference type="SAM" id="MobiDB-lite"/>
    </source>
</evidence>
<feature type="region of interest" description="Disordered" evidence="1">
    <location>
        <begin position="162"/>
        <end position="237"/>
    </location>
</feature>
<organism evidence="2">
    <name type="scientific">Perhabdovirus perca</name>
    <dbReference type="NCBI Taxonomy" id="1256869"/>
    <lineage>
        <taxon>Viruses</taxon>
        <taxon>Riboviria</taxon>
        <taxon>Orthornavirae</taxon>
        <taxon>Negarnaviricota</taxon>
        <taxon>Haploviricotina</taxon>
        <taxon>Monjiviricetes</taxon>
        <taxon>Mononegavirales</taxon>
        <taxon>Rhabdoviridae</taxon>
        <taxon>Alpharhabdovirinae</taxon>
        <taxon>Perhabdovirus</taxon>
    </lineage>
</organism>
<feature type="compositionally biased region" description="Polar residues" evidence="1">
    <location>
        <begin position="174"/>
        <end position="183"/>
    </location>
</feature>
<accession>A0A2I5YP31</accession>
<name>A0A2I5YP31_9RHAB</name>